<keyword evidence="2" id="KW-1185">Reference proteome</keyword>
<name>A0A499FU24_ANOAR</name>
<sequence length="263" mass="30438">MFLAQVLKTALHICRTVTCNYTTLEELLKMNWSSAENSTQKWTFFERLTLEDPVQVTARRILLSNQGVLCLGIIQEFYRMYYSKETFKEMLNGVCKLVPASTANHAFQSLKKTMSATGEINAPSHQSNEMNIVTLANHYNAKDFKNCVDKLQEKLNEPDKEELLKAQLHALKMLFSSATLMGRYEEALKSDVYYQLNLTLLKLYHDNLLTNNILYDTNVIMLLYLLRQNGVHDVLLKKEFLNETRLGGHERMRVVLLELQNFS</sequence>
<accession>A0A499FU24</accession>
<protein>
    <submittedName>
        <fullName evidence="1">Uncharacterized protein</fullName>
    </submittedName>
</protein>
<proteinExistence type="predicted"/>
<dbReference type="EMBL" id="APCN01005034">
    <property type="status" value="NOT_ANNOTATED_CDS"/>
    <property type="molecule type" value="Genomic_DNA"/>
</dbReference>
<dbReference type="AlphaFoldDB" id="A0A499FU24"/>
<dbReference type="Proteomes" id="UP000075840">
    <property type="component" value="Unassembled WGS sequence"/>
</dbReference>
<organism evidence="1 2">
    <name type="scientific">Anopheles arabiensis</name>
    <name type="common">Mosquito</name>
    <dbReference type="NCBI Taxonomy" id="7173"/>
    <lineage>
        <taxon>Eukaryota</taxon>
        <taxon>Metazoa</taxon>
        <taxon>Ecdysozoa</taxon>
        <taxon>Arthropoda</taxon>
        <taxon>Hexapoda</taxon>
        <taxon>Insecta</taxon>
        <taxon>Pterygota</taxon>
        <taxon>Neoptera</taxon>
        <taxon>Endopterygota</taxon>
        <taxon>Diptera</taxon>
        <taxon>Nematocera</taxon>
        <taxon>Culicoidea</taxon>
        <taxon>Culicidae</taxon>
        <taxon>Anophelinae</taxon>
        <taxon>Anopheles</taxon>
    </lineage>
</organism>
<dbReference type="EnsemblMetazoa" id="AARA018467-RA">
    <property type="protein sequence ID" value="AARA018467-PA"/>
    <property type="gene ID" value="AARA018467"/>
</dbReference>
<reference evidence="1" key="1">
    <citation type="submission" date="2022-08" db="UniProtKB">
        <authorList>
            <consortium name="EnsemblMetazoa"/>
        </authorList>
    </citation>
    <scope>IDENTIFICATION</scope>
    <source>
        <strain evidence="1">Dongola</strain>
    </source>
</reference>
<evidence type="ECO:0000313" key="2">
    <source>
        <dbReference type="Proteomes" id="UP000075840"/>
    </source>
</evidence>
<evidence type="ECO:0000313" key="1">
    <source>
        <dbReference type="EnsemblMetazoa" id="AARA018467-PA"/>
    </source>
</evidence>
<dbReference type="VEuPathDB" id="VectorBase:AARA018467"/>